<dbReference type="InterPro" id="IPR044087">
    <property type="entry name" value="NahD-like"/>
</dbReference>
<gene>
    <name evidence="4" type="ORF">SAMN05443551_0395</name>
</gene>
<proteinExistence type="inferred from homology"/>
<dbReference type="RefSeq" id="WP_072775843.1">
    <property type="nucleotide sequence ID" value="NZ_FQXC01000001.1"/>
</dbReference>
<evidence type="ECO:0000313" key="4">
    <source>
        <dbReference type="EMBL" id="SHG72455.1"/>
    </source>
</evidence>
<reference evidence="4 5" key="1">
    <citation type="submission" date="2016-11" db="EMBL/GenBank/DDBJ databases">
        <authorList>
            <person name="Jaros S."/>
            <person name="Januszkiewicz K."/>
            <person name="Wedrychowicz H."/>
        </authorList>
    </citation>
    <scope>NUCLEOTIDE SEQUENCE [LARGE SCALE GENOMIC DNA]</scope>
    <source>
        <strain evidence="4 5">DSM 29431</strain>
    </source>
</reference>
<keyword evidence="5" id="KW-1185">Reference proteome</keyword>
<dbReference type="SUPFAM" id="SSF52833">
    <property type="entry name" value="Thioredoxin-like"/>
    <property type="match status" value="1"/>
</dbReference>
<dbReference type="AlphaFoldDB" id="A0A1M5M5B4"/>
<accession>A0A1M5M5B4</accession>
<dbReference type="GO" id="GO:1901170">
    <property type="term" value="P:naphthalene catabolic process"/>
    <property type="evidence" value="ECO:0007669"/>
    <property type="project" value="InterPro"/>
</dbReference>
<dbReference type="InterPro" id="IPR001853">
    <property type="entry name" value="DSBA-like_thioredoxin_dom"/>
</dbReference>
<dbReference type="InterPro" id="IPR036249">
    <property type="entry name" value="Thioredoxin-like_sf"/>
</dbReference>
<organism evidence="4 5">
    <name type="scientific">Marivita hallyeonensis</name>
    <dbReference type="NCBI Taxonomy" id="996342"/>
    <lineage>
        <taxon>Bacteria</taxon>
        <taxon>Pseudomonadati</taxon>
        <taxon>Pseudomonadota</taxon>
        <taxon>Alphaproteobacteria</taxon>
        <taxon>Rhodobacterales</taxon>
        <taxon>Roseobacteraceae</taxon>
        <taxon>Marivita</taxon>
    </lineage>
</organism>
<dbReference type="GO" id="GO:0004364">
    <property type="term" value="F:glutathione transferase activity"/>
    <property type="evidence" value="ECO:0007669"/>
    <property type="project" value="TreeGrafter"/>
</dbReference>
<dbReference type="InterPro" id="IPR051924">
    <property type="entry name" value="GST_Kappa/NadH"/>
</dbReference>
<dbReference type="PIRSF" id="PIRSF006386">
    <property type="entry name" value="HCCAis_GSTk"/>
    <property type="match status" value="1"/>
</dbReference>
<protein>
    <recommendedName>
        <fullName evidence="1">2-hydroxychromene-2-carboxylate isomerase</fullName>
        <ecNumber evidence="1">5.99.1.4</ecNumber>
    </recommendedName>
</protein>
<comment type="catalytic activity">
    <reaction evidence="1">
        <text>2-hydroxychromene-2-carboxylate = (3E)-4-(2-hydroxyphenyl)-2-oxobut-3-enoate</text>
        <dbReference type="Rhea" id="RHEA:27401"/>
        <dbReference type="ChEBI" id="CHEBI:59350"/>
        <dbReference type="ChEBI" id="CHEBI:59353"/>
        <dbReference type="EC" id="5.99.1.4"/>
    </reaction>
</comment>
<dbReference type="Pfam" id="PF01323">
    <property type="entry name" value="DSBA"/>
    <property type="match status" value="1"/>
</dbReference>
<dbReference type="EC" id="5.99.1.4" evidence="1"/>
<dbReference type="PANTHER" id="PTHR42943">
    <property type="entry name" value="GLUTATHIONE S-TRANSFERASE KAPPA"/>
    <property type="match status" value="1"/>
</dbReference>
<evidence type="ECO:0000313" key="5">
    <source>
        <dbReference type="Proteomes" id="UP000184221"/>
    </source>
</evidence>
<dbReference type="GO" id="GO:0006749">
    <property type="term" value="P:glutathione metabolic process"/>
    <property type="evidence" value="ECO:0007669"/>
    <property type="project" value="TreeGrafter"/>
</dbReference>
<sequence length="196" mass="21889">MKLEFWFEFASTYSYLTAMRLPDEAAKRGIEVTWRPFLLGPIFAAQGLETTPFLVYPMKGRYLLRDMDRRARALGLEFYLPDTFPQNGLLAARVATAALPDPAGMRFCQNVYQAEFAHGQTIADPDVVARCAKDAGLDAEILDRAQTDPVKQALRATTEEALSRGIFGAPSFTVGDELFWGDDRLEDAFDWAAKHG</sequence>
<dbReference type="Proteomes" id="UP000184221">
    <property type="component" value="Unassembled WGS sequence"/>
</dbReference>
<dbReference type="GO" id="GO:0004602">
    <property type="term" value="F:glutathione peroxidase activity"/>
    <property type="evidence" value="ECO:0007669"/>
    <property type="project" value="TreeGrafter"/>
</dbReference>
<evidence type="ECO:0000256" key="2">
    <source>
        <dbReference type="PIRSR" id="PIRSR006386-1"/>
    </source>
</evidence>
<name>A0A1M5M5B4_9RHOB</name>
<feature type="domain" description="DSBA-like thioredoxin" evidence="3">
    <location>
        <begin position="3"/>
        <end position="186"/>
    </location>
</feature>
<dbReference type="PANTHER" id="PTHR42943:SF2">
    <property type="entry name" value="GLUTATHIONE S-TRANSFERASE KAPPA 1"/>
    <property type="match status" value="1"/>
</dbReference>
<dbReference type="EMBL" id="FQXC01000001">
    <property type="protein sequence ID" value="SHG72455.1"/>
    <property type="molecule type" value="Genomic_DNA"/>
</dbReference>
<dbReference type="InterPro" id="IPR014440">
    <property type="entry name" value="HCCAis_GSTk"/>
</dbReference>
<dbReference type="CDD" id="cd03022">
    <property type="entry name" value="DsbA_HCCA_Iso"/>
    <property type="match status" value="1"/>
</dbReference>
<keyword evidence="1 4" id="KW-0413">Isomerase</keyword>
<feature type="active site" description="Nucleophile" evidence="2">
    <location>
        <position position="11"/>
    </location>
</feature>
<dbReference type="STRING" id="996342.SAMN05443551_0395"/>
<dbReference type="OrthoDB" id="5244108at2"/>
<evidence type="ECO:0000259" key="3">
    <source>
        <dbReference type="Pfam" id="PF01323"/>
    </source>
</evidence>
<dbReference type="GO" id="GO:0018845">
    <property type="term" value="F:2-hydroxychromene-2-carboxylate isomerase activity"/>
    <property type="evidence" value="ECO:0007669"/>
    <property type="project" value="UniProtKB-UniRule"/>
</dbReference>
<dbReference type="Gene3D" id="3.40.30.10">
    <property type="entry name" value="Glutaredoxin"/>
    <property type="match status" value="1"/>
</dbReference>
<comment type="similarity">
    <text evidence="1">Belongs to the GST superfamily. NadH family.</text>
</comment>
<evidence type="ECO:0000256" key="1">
    <source>
        <dbReference type="PIRNR" id="PIRNR006386"/>
    </source>
</evidence>